<dbReference type="InterPro" id="IPR008183">
    <property type="entry name" value="Aldose_1/G6P_1-epimerase"/>
</dbReference>
<dbReference type="GO" id="GO:0006006">
    <property type="term" value="P:glucose metabolic process"/>
    <property type="evidence" value="ECO:0007669"/>
    <property type="project" value="TreeGrafter"/>
</dbReference>
<feature type="binding site" evidence="7">
    <location>
        <position position="267"/>
    </location>
    <ligand>
        <name>beta-D-galactose</name>
        <dbReference type="ChEBI" id="CHEBI:27667"/>
    </ligand>
</feature>
<evidence type="ECO:0000256" key="9">
    <source>
        <dbReference type="SAM" id="MobiDB-lite"/>
    </source>
</evidence>
<evidence type="ECO:0000313" key="11">
    <source>
        <dbReference type="EMBL" id="RKN25902.1"/>
    </source>
</evidence>
<dbReference type="SUPFAM" id="SSF74650">
    <property type="entry name" value="Galactose mutarotase-like"/>
    <property type="match status" value="1"/>
</dbReference>
<dbReference type="NCBIfam" id="NF008277">
    <property type="entry name" value="PRK11055.1"/>
    <property type="match status" value="1"/>
</dbReference>
<keyword evidence="3 5" id="KW-0413">Isomerase</keyword>
<dbReference type="PANTHER" id="PTHR10091">
    <property type="entry name" value="ALDOSE-1-EPIMERASE"/>
    <property type="match status" value="1"/>
</dbReference>
<dbReference type="EMBL" id="RBDY01000003">
    <property type="protein sequence ID" value="RKN25902.1"/>
    <property type="molecule type" value="Genomic_DNA"/>
</dbReference>
<dbReference type="OrthoDB" id="9779408at2"/>
<name>A0A3A9X0S1_9ACTN</name>
<dbReference type="EMBL" id="RBDX01000002">
    <property type="protein sequence ID" value="RKN12047.1"/>
    <property type="molecule type" value="Genomic_DNA"/>
</dbReference>
<keyword evidence="4 5" id="KW-0119">Carbohydrate metabolism</keyword>
<keyword evidence="12" id="KW-1185">Reference proteome</keyword>
<dbReference type="EC" id="5.1.3.3" evidence="5"/>
<dbReference type="PIRSF" id="PIRSF005096">
    <property type="entry name" value="GALM"/>
    <property type="match status" value="1"/>
</dbReference>
<sequence length="368" mass="38614">MSPSPTPSPSTAHAMAPADTPPRREPFGALPDGTPVSRWTLARGGTRLGVLDLGGIVQTLEVPDREGRVANVSLGFDRAEPYATDSPYFGALIGRFGNRIAHGRFTLDGTTHQVPVNEGPHSLHGGGTGFDKRRWDVAPNGPAGLTLRLTSPAGEMGFPGTLSVTVDYTLEENGAFRIDYTATTDAPTVLNLTNHTYVNLAGEGAGPVAGHRLALAASRYLPVDATLIPTGEAAEVAGTPFDFRAAKPIGQDLRAGHPQLLAAQGYDHCLVLDKGATPEPGHAATLHDPGSGRVMTVSTTEPGVQLYSGNFLTGSLAGPSGRAYRQGDAVCLETQHFPDSPNRPAFPSTVLRPGETFRSTTVHGFTTR</sequence>
<dbReference type="UniPathway" id="UPA00242"/>
<dbReference type="InterPro" id="IPR011013">
    <property type="entry name" value="Gal_mutarotase_sf_dom"/>
</dbReference>
<dbReference type="Gene3D" id="2.70.98.10">
    <property type="match status" value="1"/>
</dbReference>
<comment type="catalytic activity">
    <reaction evidence="5">
        <text>alpha-D-glucose = beta-D-glucose</text>
        <dbReference type="Rhea" id="RHEA:10264"/>
        <dbReference type="ChEBI" id="CHEBI:15903"/>
        <dbReference type="ChEBI" id="CHEBI:17925"/>
        <dbReference type="EC" id="5.1.3.3"/>
    </reaction>
</comment>
<feature type="binding site" evidence="8">
    <location>
        <begin position="98"/>
        <end position="99"/>
    </location>
    <ligand>
        <name>beta-D-galactose</name>
        <dbReference type="ChEBI" id="CHEBI:27667"/>
    </ligand>
</feature>
<accession>A0A3A9X0S1</accession>
<evidence type="ECO:0000256" key="8">
    <source>
        <dbReference type="PIRSR" id="PIRSR005096-3"/>
    </source>
</evidence>
<evidence type="ECO:0000313" key="10">
    <source>
        <dbReference type="EMBL" id="RKN12047.1"/>
    </source>
</evidence>
<evidence type="ECO:0000256" key="7">
    <source>
        <dbReference type="PIRSR" id="PIRSR005096-2"/>
    </source>
</evidence>
<evidence type="ECO:0000256" key="5">
    <source>
        <dbReference type="PIRNR" id="PIRNR005096"/>
    </source>
</evidence>
<feature type="region of interest" description="Disordered" evidence="9">
    <location>
        <begin position="1"/>
        <end position="35"/>
    </location>
</feature>
<dbReference type="GO" id="GO:0004034">
    <property type="term" value="F:aldose 1-epimerase activity"/>
    <property type="evidence" value="ECO:0007669"/>
    <property type="project" value="UniProtKB-EC"/>
</dbReference>
<evidence type="ECO:0000256" key="3">
    <source>
        <dbReference type="ARBA" id="ARBA00023235"/>
    </source>
</evidence>
<comment type="similarity">
    <text evidence="2 5">Belongs to the aldose epimerase family.</text>
</comment>
<evidence type="ECO:0000313" key="12">
    <source>
        <dbReference type="Proteomes" id="UP000268652"/>
    </source>
</evidence>
<comment type="caution">
    <text evidence="10">The sequence shown here is derived from an EMBL/GenBank/DDBJ whole genome shotgun (WGS) entry which is preliminary data.</text>
</comment>
<evidence type="ECO:0000313" key="13">
    <source>
        <dbReference type="Proteomes" id="UP000275024"/>
    </source>
</evidence>
<feature type="binding site" evidence="8">
    <location>
        <begin position="195"/>
        <end position="197"/>
    </location>
    <ligand>
        <name>beta-D-galactose</name>
        <dbReference type="ChEBI" id="CHEBI:27667"/>
    </ligand>
</feature>
<dbReference type="CDD" id="cd09019">
    <property type="entry name" value="galactose_mutarotase_like"/>
    <property type="match status" value="1"/>
</dbReference>
<dbReference type="InterPro" id="IPR047215">
    <property type="entry name" value="Galactose_mutarotase-like"/>
</dbReference>
<dbReference type="Proteomes" id="UP000275024">
    <property type="component" value="Unassembled WGS sequence"/>
</dbReference>
<organism evidence="10 13">
    <name type="scientific">Streptomyces radicis</name>
    <dbReference type="NCBI Taxonomy" id="1750517"/>
    <lineage>
        <taxon>Bacteria</taxon>
        <taxon>Bacillati</taxon>
        <taxon>Actinomycetota</taxon>
        <taxon>Actinomycetes</taxon>
        <taxon>Kitasatosporales</taxon>
        <taxon>Streptomycetaceae</taxon>
        <taxon>Streptomyces</taxon>
    </lineage>
</organism>
<dbReference type="GO" id="GO:0030246">
    <property type="term" value="F:carbohydrate binding"/>
    <property type="evidence" value="ECO:0007669"/>
    <property type="project" value="InterPro"/>
</dbReference>
<dbReference type="Pfam" id="PF01263">
    <property type="entry name" value="Aldose_epim"/>
    <property type="match status" value="1"/>
</dbReference>
<feature type="active site" description="Proton acceptor" evidence="6">
    <location>
        <position position="333"/>
    </location>
</feature>
<evidence type="ECO:0000256" key="2">
    <source>
        <dbReference type="ARBA" id="ARBA00006206"/>
    </source>
</evidence>
<reference evidence="12 13" key="1">
    <citation type="submission" date="2018-09" db="EMBL/GenBank/DDBJ databases">
        <title>Streptomyces sp. nov. DS1-2, an endophytic actinomycete isolated from roots of Dendrobium scabrilingue.</title>
        <authorList>
            <person name="Kuncharoen N."/>
            <person name="Kudo T."/>
            <person name="Ohkuma M."/>
            <person name="Yuki M."/>
            <person name="Tanasupawat S."/>
        </authorList>
    </citation>
    <scope>NUCLEOTIDE SEQUENCE [LARGE SCALE GENOMIC DNA]</scope>
    <source>
        <strain evidence="10 13">AZ1-7</strain>
        <strain evidence="11 12">DS1-2</strain>
    </source>
</reference>
<protein>
    <recommendedName>
        <fullName evidence="5">Aldose 1-epimerase</fullName>
        <ecNumber evidence="5">5.1.3.3</ecNumber>
    </recommendedName>
</protein>
<dbReference type="Proteomes" id="UP000268652">
    <property type="component" value="Unassembled WGS sequence"/>
</dbReference>
<dbReference type="GO" id="GO:0005737">
    <property type="term" value="C:cytoplasm"/>
    <property type="evidence" value="ECO:0007669"/>
    <property type="project" value="TreeGrafter"/>
</dbReference>
<feature type="active site" description="Proton donor" evidence="6">
    <location>
        <position position="195"/>
    </location>
</feature>
<evidence type="ECO:0000256" key="1">
    <source>
        <dbReference type="ARBA" id="ARBA00005028"/>
    </source>
</evidence>
<evidence type="ECO:0000256" key="6">
    <source>
        <dbReference type="PIRSR" id="PIRSR005096-1"/>
    </source>
</evidence>
<gene>
    <name evidence="11" type="ORF">D7318_06580</name>
    <name evidence="10" type="ORF">D7319_03900</name>
</gene>
<comment type="pathway">
    <text evidence="1 5">Carbohydrate metabolism; hexose metabolism.</text>
</comment>
<dbReference type="GO" id="GO:0033499">
    <property type="term" value="P:galactose catabolic process via UDP-galactose, Leloir pathway"/>
    <property type="evidence" value="ECO:0007669"/>
    <property type="project" value="TreeGrafter"/>
</dbReference>
<dbReference type="PANTHER" id="PTHR10091:SF0">
    <property type="entry name" value="GALACTOSE MUTAROTASE"/>
    <property type="match status" value="1"/>
</dbReference>
<dbReference type="InterPro" id="IPR015443">
    <property type="entry name" value="Aldose_1-epimerase"/>
</dbReference>
<feature type="compositionally biased region" description="Low complexity" evidence="9">
    <location>
        <begin position="9"/>
        <end position="18"/>
    </location>
</feature>
<dbReference type="InterPro" id="IPR014718">
    <property type="entry name" value="GH-type_carb-bd"/>
</dbReference>
<dbReference type="AlphaFoldDB" id="A0A3A9X0S1"/>
<proteinExistence type="inferred from homology"/>
<evidence type="ECO:0000256" key="4">
    <source>
        <dbReference type="ARBA" id="ARBA00023277"/>
    </source>
</evidence>